<dbReference type="AlphaFoldDB" id="A0AAD7SFE5"/>
<proteinExistence type="predicted"/>
<comment type="caution">
    <text evidence="1">The sequence shown here is derived from an EMBL/GenBank/DDBJ whole genome shotgun (WGS) entry which is preliminary data.</text>
</comment>
<dbReference type="PANTHER" id="PTHR46704:SF1">
    <property type="entry name" value="TELOMERE LENGTH REGULATION PROTEIN TEL2 HOMOLOG"/>
    <property type="match status" value="1"/>
</dbReference>
<dbReference type="PANTHER" id="PTHR46704">
    <property type="entry name" value="CXC DOMAIN-CONTAINING PROTEIN-RELATED"/>
    <property type="match status" value="1"/>
</dbReference>
<evidence type="ECO:0000313" key="1">
    <source>
        <dbReference type="EMBL" id="KAJ8401582.1"/>
    </source>
</evidence>
<accession>A0AAD7SFE5</accession>
<protein>
    <submittedName>
        <fullName evidence="1">Uncharacterized protein</fullName>
    </submittedName>
</protein>
<sequence>MGKPPWIKTCAQWADHFTATLDSKTKVYSEIHLVFDRYDLPSSLKEATWERCQGGKPPTTYHVEDNTPVGKVSAKQFLSSASTKDELTVYLANKALQHFQGKPKVFIVTSRQDVHSNCMDVQHLRSLQEEADTHIILHSLDAVRRGATKLCIESPDTDVFVLAIRRYHQLCKDTYFITAVGNKKRIISLEPVVHTLGKGMAAALPGFHAFSGAD</sequence>
<gene>
    <name evidence="1" type="ORF">AAFF_G00378990</name>
</gene>
<dbReference type="Proteomes" id="UP001221898">
    <property type="component" value="Unassembled WGS sequence"/>
</dbReference>
<keyword evidence="2" id="KW-1185">Reference proteome</keyword>
<evidence type="ECO:0000313" key="2">
    <source>
        <dbReference type="Proteomes" id="UP001221898"/>
    </source>
</evidence>
<dbReference type="EMBL" id="JAINUG010000069">
    <property type="protein sequence ID" value="KAJ8401582.1"/>
    <property type="molecule type" value="Genomic_DNA"/>
</dbReference>
<name>A0AAD7SFE5_9TELE</name>
<reference evidence="1" key="1">
    <citation type="journal article" date="2023" name="Science">
        <title>Genome structures resolve the early diversification of teleost fishes.</title>
        <authorList>
            <person name="Parey E."/>
            <person name="Louis A."/>
            <person name="Montfort J."/>
            <person name="Bouchez O."/>
            <person name="Roques C."/>
            <person name="Iampietro C."/>
            <person name="Lluch J."/>
            <person name="Castinel A."/>
            <person name="Donnadieu C."/>
            <person name="Desvignes T."/>
            <person name="Floi Bucao C."/>
            <person name="Jouanno E."/>
            <person name="Wen M."/>
            <person name="Mejri S."/>
            <person name="Dirks R."/>
            <person name="Jansen H."/>
            <person name="Henkel C."/>
            <person name="Chen W.J."/>
            <person name="Zahm M."/>
            <person name="Cabau C."/>
            <person name="Klopp C."/>
            <person name="Thompson A.W."/>
            <person name="Robinson-Rechavi M."/>
            <person name="Braasch I."/>
            <person name="Lecointre G."/>
            <person name="Bobe J."/>
            <person name="Postlethwait J.H."/>
            <person name="Berthelot C."/>
            <person name="Roest Crollius H."/>
            <person name="Guiguen Y."/>
        </authorList>
    </citation>
    <scope>NUCLEOTIDE SEQUENCE</scope>
    <source>
        <strain evidence="1">NC1722</strain>
    </source>
</reference>
<organism evidence="1 2">
    <name type="scientific">Aldrovandia affinis</name>
    <dbReference type="NCBI Taxonomy" id="143900"/>
    <lineage>
        <taxon>Eukaryota</taxon>
        <taxon>Metazoa</taxon>
        <taxon>Chordata</taxon>
        <taxon>Craniata</taxon>
        <taxon>Vertebrata</taxon>
        <taxon>Euteleostomi</taxon>
        <taxon>Actinopterygii</taxon>
        <taxon>Neopterygii</taxon>
        <taxon>Teleostei</taxon>
        <taxon>Notacanthiformes</taxon>
        <taxon>Halosauridae</taxon>
        <taxon>Aldrovandia</taxon>
    </lineage>
</organism>